<feature type="repeat" description="ANK" evidence="1">
    <location>
        <begin position="51"/>
        <end position="79"/>
    </location>
</feature>
<reference evidence="2" key="1">
    <citation type="journal article" date="2023" name="Mol. Phylogenet. Evol.">
        <title>Genome-scale phylogeny and comparative genomics of the fungal order Sordariales.</title>
        <authorList>
            <person name="Hensen N."/>
            <person name="Bonometti L."/>
            <person name="Westerberg I."/>
            <person name="Brannstrom I.O."/>
            <person name="Guillou S."/>
            <person name="Cros-Aarteil S."/>
            <person name="Calhoun S."/>
            <person name="Haridas S."/>
            <person name="Kuo A."/>
            <person name="Mondo S."/>
            <person name="Pangilinan J."/>
            <person name="Riley R."/>
            <person name="LaButti K."/>
            <person name="Andreopoulos B."/>
            <person name="Lipzen A."/>
            <person name="Chen C."/>
            <person name="Yan M."/>
            <person name="Daum C."/>
            <person name="Ng V."/>
            <person name="Clum A."/>
            <person name="Steindorff A."/>
            <person name="Ohm R.A."/>
            <person name="Martin F."/>
            <person name="Silar P."/>
            <person name="Natvig D.O."/>
            <person name="Lalanne C."/>
            <person name="Gautier V."/>
            <person name="Ament-Velasquez S.L."/>
            <person name="Kruys A."/>
            <person name="Hutchinson M.I."/>
            <person name="Powell A.J."/>
            <person name="Barry K."/>
            <person name="Miller A.N."/>
            <person name="Grigoriev I.V."/>
            <person name="Debuchy R."/>
            <person name="Gladieux P."/>
            <person name="Hiltunen Thoren M."/>
            <person name="Johannesson H."/>
        </authorList>
    </citation>
    <scope>NUCLEOTIDE SEQUENCE</scope>
    <source>
        <strain evidence="2">CBS 103.79</strain>
    </source>
</reference>
<evidence type="ECO:0000313" key="2">
    <source>
        <dbReference type="EMBL" id="KAK3901999.1"/>
    </source>
</evidence>
<protein>
    <recommendedName>
        <fullName evidence="4">Ankyrin</fullName>
    </recommendedName>
</protein>
<dbReference type="AlphaFoldDB" id="A0AAN6RTA8"/>
<reference evidence="2" key="2">
    <citation type="submission" date="2023-05" db="EMBL/GenBank/DDBJ databases">
        <authorList>
            <consortium name="Lawrence Berkeley National Laboratory"/>
            <person name="Steindorff A."/>
            <person name="Hensen N."/>
            <person name="Bonometti L."/>
            <person name="Westerberg I."/>
            <person name="Brannstrom I.O."/>
            <person name="Guillou S."/>
            <person name="Cros-Aarteil S."/>
            <person name="Calhoun S."/>
            <person name="Haridas S."/>
            <person name="Kuo A."/>
            <person name="Mondo S."/>
            <person name="Pangilinan J."/>
            <person name="Riley R."/>
            <person name="Labutti K."/>
            <person name="Andreopoulos B."/>
            <person name="Lipzen A."/>
            <person name="Chen C."/>
            <person name="Yanf M."/>
            <person name="Daum C."/>
            <person name="Ng V."/>
            <person name="Clum A."/>
            <person name="Ohm R."/>
            <person name="Martin F."/>
            <person name="Silar P."/>
            <person name="Natvig D."/>
            <person name="Lalanne C."/>
            <person name="Gautier V."/>
            <person name="Ament-Velasquez S.L."/>
            <person name="Kruys A."/>
            <person name="Hutchinson M.I."/>
            <person name="Powell A.J."/>
            <person name="Barry K."/>
            <person name="Miller A.N."/>
            <person name="Grigoriev I.V."/>
            <person name="Debuchy R."/>
            <person name="Gladieux P."/>
            <person name="Thoren M.H."/>
            <person name="Johannesson H."/>
        </authorList>
    </citation>
    <scope>NUCLEOTIDE SEQUENCE</scope>
    <source>
        <strain evidence="2">CBS 103.79</strain>
    </source>
</reference>
<evidence type="ECO:0000256" key="1">
    <source>
        <dbReference type="PROSITE-ProRule" id="PRU00023"/>
    </source>
</evidence>
<comment type="caution">
    <text evidence="2">The sequence shown here is derived from an EMBL/GenBank/DDBJ whole genome shotgun (WGS) entry which is preliminary data.</text>
</comment>
<accession>A0AAN6RTA8</accession>
<dbReference type="EMBL" id="MU855540">
    <property type="protein sequence ID" value="KAK3901999.1"/>
    <property type="molecule type" value="Genomic_DNA"/>
</dbReference>
<dbReference type="Gene3D" id="1.25.40.20">
    <property type="entry name" value="Ankyrin repeat-containing domain"/>
    <property type="match status" value="1"/>
</dbReference>
<sequence>MDPTHLDSYAACVTESVFGRFTPVSKSKVEWLLNRCPGININAPGGLFGCALQAAAYSGQINSVRLLLDRGTDVKLRNGKYGSALNAAVVAGYWDSVEVLLQAGAEPDCWHLAEPDQEWLGHVREEDGRGAVERYSMFWEKQKDKAAT</sequence>
<organism evidence="2 3">
    <name type="scientific">Staphylotrichum tortipilum</name>
    <dbReference type="NCBI Taxonomy" id="2831512"/>
    <lineage>
        <taxon>Eukaryota</taxon>
        <taxon>Fungi</taxon>
        <taxon>Dikarya</taxon>
        <taxon>Ascomycota</taxon>
        <taxon>Pezizomycotina</taxon>
        <taxon>Sordariomycetes</taxon>
        <taxon>Sordariomycetidae</taxon>
        <taxon>Sordariales</taxon>
        <taxon>Chaetomiaceae</taxon>
        <taxon>Staphylotrichum</taxon>
    </lineage>
</organism>
<dbReference type="PROSITE" id="PS50088">
    <property type="entry name" value="ANK_REPEAT"/>
    <property type="match status" value="1"/>
</dbReference>
<dbReference type="SUPFAM" id="SSF48403">
    <property type="entry name" value="Ankyrin repeat"/>
    <property type="match status" value="1"/>
</dbReference>
<dbReference type="InterPro" id="IPR002110">
    <property type="entry name" value="Ankyrin_rpt"/>
</dbReference>
<evidence type="ECO:0000313" key="3">
    <source>
        <dbReference type="Proteomes" id="UP001303889"/>
    </source>
</evidence>
<dbReference type="Pfam" id="PF12796">
    <property type="entry name" value="Ank_2"/>
    <property type="match status" value="1"/>
</dbReference>
<keyword evidence="3" id="KW-1185">Reference proteome</keyword>
<name>A0AAN6RTA8_9PEZI</name>
<proteinExistence type="predicted"/>
<evidence type="ECO:0008006" key="4">
    <source>
        <dbReference type="Google" id="ProtNLM"/>
    </source>
</evidence>
<dbReference type="InterPro" id="IPR036770">
    <property type="entry name" value="Ankyrin_rpt-contain_sf"/>
</dbReference>
<gene>
    <name evidence="2" type="ORF">C8A05DRAFT_34319</name>
</gene>
<dbReference type="Proteomes" id="UP001303889">
    <property type="component" value="Unassembled WGS sequence"/>
</dbReference>
<keyword evidence="1" id="KW-0040">ANK repeat</keyword>